<evidence type="ECO:0000313" key="5">
    <source>
        <dbReference type="Proteomes" id="UP000034841"/>
    </source>
</evidence>
<evidence type="ECO:0000256" key="2">
    <source>
        <dbReference type="ARBA" id="ARBA00023445"/>
    </source>
</evidence>
<evidence type="ECO:0000256" key="1">
    <source>
        <dbReference type="ARBA" id="ARBA00023002"/>
    </source>
</evidence>
<dbReference type="InterPro" id="IPR050425">
    <property type="entry name" value="NAD(P)_dehydrat-like"/>
</dbReference>
<dbReference type="EC" id="1.1.1.283" evidence="4"/>
<proteinExistence type="inferred from homology"/>
<comment type="similarity">
    <text evidence="2">Belongs to the NAD(P)-dependent epimerase/dehydratase family. Dihydroflavonol-4-reductase subfamily.</text>
</comment>
<reference evidence="4 5" key="1">
    <citation type="submission" date="2015-04" db="EMBL/GenBank/DDBJ databases">
        <title>Genome sequence of Ceratocystis platani, a major pathogen of plane trees.</title>
        <authorList>
            <person name="Belbahri L."/>
        </authorList>
    </citation>
    <scope>NUCLEOTIDE SEQUENCE [LARGE SCALE GENOMIC DNA]</scope>
    <source>
        <strain evidence="4 5">CFO</strain>
    </source>
</reference>
<dbReference type="OrthoDB" id="2735536at2759"/>
<dbReference type="Proteomes" id="UP000034841">
    <property type="component" value="Unassembled WGS sequence"/>
</dbReference>
<evidence type="ECO:0000313" key="4">
    <source>
        <dbReference type="EMBL" id="KKF92996.1"/>
    </source>
</evidence>
<organism evidence="4 5">
    <name type="scientific">Ceratocystis fimbriata f. sp. platani</name>
    <dbReference type="NCBI Taxonomy" id="88771"/>
    <lineage>
        <taxon>Eukaryota</taxon>
        <taxon>Fungi</taxon>
        <taxon>Dikarya</taxon>
        <taxon>Ascomycota</taxon>
        <taxon>Pezizomycotina</taxon>
        <taxon>Sordariomycetes</taxon>
        <taxon>Hypocreomycetidae</taxon>
        <taxon>Microascales</taxon>
        <taxon>Ceratocystidaceae</taxon>
        <taxon>Ceratocystis</taxon>
    </lineage>
</organism>
<feature type="domain" description="NAD-dependent epimerase/dehydratase" evidence="3">
    <location>
        <begin position="10"/>
        <end position="266"/>
    </location>
</feature>
<dbReference type="PANTHER" id="PTHR10366">
    <property type="entry name" value="NAD DEPENDENT EPIMERASE/DEHYDRATASE"/>
    <property type="match status" value="1"/>
</dbReference>
<sequence length="344" mass="37911">MPPPSSHARVLLTGGTGFIASHILDQLLDLGYLVTATVRSSEKGKILLASLPEKFQAQVDYAIVRDVVAENAFDDAVKSAPFTFVIHTAMPYHTNCSDPVKDFIDPAVKGTTGILSAAHLYGPTIKRVVLTSSSATILNIKNHEKMYNEDSYSPLTLEDAMENPHFAYSTGKTIGERAAWKFCEDNNPSFELSMINNTYTFGPVQRFLTSPSQVNTSNHCILAMVRGEMKHALEPTAKIVTFVDVRDVATAHVRAMTVPEAAGKRFFVVADYFTNKAISEAIRERLPELDEDLPPRDSHDELPAWAYGFDNSRSKAVLGLTYTPLAKCVGDTAESMMQFREANK</sequence>
<evidence type="ECO:0000259" key="3">
    <source>
        <dbReference type="Pfam" id="PF01370"/>
    </source>
</evidence>
<dbReference type="InterPro" id="IPR036291">
    <property type="entry name" value="NAD(P)-bd_dom_sf"/>
</dbReference>
<dbReference type="PANTHER" id="PTHR10366:SF564">
    <property type="entry name" value="STEROL-4-ALPHA-CARBOXYLATE 3-DEHYDROGENASE, DECARBOXYLATING"/>
    <property type="match status" value="1"/>
</dbReference>
<dbReference type="SUPFAM" id="SSF51735">
    <property type="entry name" value="NAD(P)-binding Rossmann-fold domains"/>
    <property type="match status" value="1"/>
</dbReference>
<accession>A0A0F8AXU3</accession>
<dbReference type="Pfam" id="PF01370">
    <property type="entry name" value="Epimerase"/>
    <property type="match status" value="1"/>
</dbReference>
<comment type="caution">
    <text evidence="4">The sequence shown here is derived from an EMBL/GenBank/DDBJ whole genome shotgun (WGS) entry which is preliminary data.</text>
</comment>
<keyword evidence="5" id="KW-1185">Reference proteome</keyword>
<dbReference type="Gene3D" id="3.40.50.720">
    <property type="entry name" value="NAD(P)-binding Rossmann-like Domain"/>
    <property type="match status" value="1"/>
</dbReference>
<dbReference type="InterPro" id="IPR001509">
    <property type="entry name" value="Epimerase_deHydtase"/>
</dbReference>
<gene>
    <name evidence="4" type="primary">GRP2</name>
    <name evidence="4" type="ORF">CFO_g4655</name>
</gene>
<name>A0A0F8AXU3_CERFI</name>
<protein>
    <submittedName>
        <fullName evidence="4">Putative NADPH-dependent methylglyoxal reductase GRP2</fullName>
        <ecNumber evidence="4">1.1.1.283</ecNumber>
    </submittedName>
</protein>
<keyword evidence="1 4" id="KW-0560">Oxidoreductase</keyword>
<dbReference type="EMBL" id="LBBL01000290">
    <property type="protein sequence ID" value="KKF92996.1"/>
    <property type="molecule type" value="Genomic_DNA"/>
</dbReference>
<dbReference type="AlphaFoldDB" id="A0A0F8AXU3"/>
<dbReference type="GO" id="GO:0043892">
    <property type="term" value="F:methylglyoxal reductase (NADPH) activity"/>
    <property type="evidence" value="ECO:0007669"/>
    <property type="project" value="UniProtKB-EC"/>
</dbReference>